<reference evidence="1 2" key="1">
    <citation type="journal article" date="2008" name="Proc. Natl. Acad. Sci. U.S.A.">
        <title>Niche adaptation and genome expansion in the chlorophyll d-producing cyanobacterium Acaryochloris marina.</title>
        <authorList>
            <person name="Swingley W.D."/>
            <person name="Chen M."/>
            <person name="Cheung P.C."/>
            <person name="Conrad A.L."/>
            <person name="Dejesa L.C."/>
            <person name="Hao J."/>
            <person name="Honchak B.M."/>
            <person name="Karbach L.E."/>
            <person name="Kurdoglu A."/>
            <person name="Lahiri S."/>
            <person name="Mastrian S.D."/>
            <person name="Miyashita H."/>
            <person name="Page L."/>
            <person name="Ramakrishna P."/>
            <person name="Satoh S."/>
            <person name="Sattley W.M."/>
            <person name="Shimada Y."/>
            <person name="Taylor H.L."/>
            <person name="Tomo T."/>
            <person name="Tsuchiya T."/>
            <person name="Wang Z.T."/>
            <person name="Raymond J."/>
            <person name="Mimuro M."/>
            <person name="Blankenship R.E."/>
            <person name="Touchman J.W."/>
        </authorList>
    </citation>
    <scope>NUCLEOTIDE SEQUENCE [LARGE SCALE GENOMIC DNA]</scope>
    <source>
        <strain evidence="2">MBIC 11017</strain>
    </source>
</reference>
<protein>
    <submittedName>
        <fullName evidence="1">Uncharacterized protein</fullName>
    </submittedName>
</protein>
<dbReference type="Pfam" id="PF22278">
    <property type="entry name" value="DUF6958"/>
    <property type="match status" value="1"/>
</dbReference>
<name>B0BYX3_ACAM1</name>
<evidence type="ECO:0000313" key="1">
    <source>
        <dbReference type="EMBL" id="ABW28273.1"/>
    </source>
</evidence>
<sequence length="99" mass="11187">MANKNEKLEVENINVPGQVTRVNAAKYSAMKVAFLNILPNQSPGLTQKEIQQQVKPHLPDDLFPQGQTSGWWAKTVQLDLEAKGSVVREKTKPLRWHKV</sequence>
<proteinExistence type="predicted"/>
<dbReference type="KEGG" id="amr:AM1_3279"/>
<dbReference type="OrthoDB" id="7856862at2"/>
<dbReference type="STRING" id="329726.AM1_3279"/>
<dbReference type="HOGENOM" id="CLU_159314_0_0_3"/>
<dbReference type="InterPro" id="IPR054233">
    <property type="entry name" value="DUF6958"/>
</dbReference>
<dbReference type="eggNOG" id="ENOG5032SQY">
    <property type="taxonomic scope" value="Bacteria"/>
</dbReference>
<accession>B0BYX3</accession>
<gene>
    <name evidence="1" type="ordered locus">AM1_3279</name>
</gene>
<evidence type="ECO:0000313" key="2">
    <source>
        <dbReference type="Proteomes" id="UP000000268"/>
    </source>
</evidence>
<organism evidence="1 2">
    <name type="scientific">Acaryochloris marina (strain MBIC 11017)</name>
    <dbReference type="NCBI Taxonomy" id="329726"/>
    <lineage>
        <taxon>Bacteria</taxon>
        <taxon>Bacillati</taxon>
        <taxon>Cyanobacteriota</taxon>
        <taxon>Cyanophyceae</taxon>
        <taxon>Acaryochloridales</taxon>
        <taxon>Acaryochloridaceae</taxon>
        <taxon>Acaryochloris</taxon>
    </lineage>
</organism>
<dbReference type="RefSeq" id="WP_012163681.1">
    <property type="nucleotide sequence ID" value="NC_009925.1"/>
</dbReference>
<dbReference type="EMBL" id="CP000828">
    <property type="protein sequence ID" value="ABW28273.1"/>
    <property type="molecule type" value="Genomic_DNA"/>
</dbReference>
<dbReference type="AlphaFoldDB" id="B0BYX3"/>
<dbReference type="Proteomes" id="UP000000268">
    <property type="component" value="Chromosome"/>
</dbReference>
<keyword evidence="2" id="KW-1185">Reference proteome</keyword>